<accession>A0ABP0Q1L3</accession>
<dbReference type="InterPro" id="IPR000719">
    <property type="entry name" value="Prot_kinase_dom"/>
</dbReference>
<keyword evidence="5" id="KW-1185">Reference proteome</keyword>
<dbReference type="PANTHER" id="PTHR24361">
    <property type="entry name" value="MITOGEN-ACTIVATED KINASE KINASE KINASE"/>
    <property type="match status" value="1"/>
</dbReference>
<evidence type="ECO:0000259" key="3">
    <source>
        <dbReference type="PROSITE" id="PS50011"/>
    </source>
</evidence>
<keyword evidence="1" id="KW-0547">Nucleotide-binding</keyword>
<keyword evidence="1" id="KW-0067">ATP-binding</keyword>
<comment type="caution">
    <text evidence="4">The sequence shown here is derived from an EMBL/GenBank/DDBJ whole genome shotgun (WGS) entry which is preliminary data.</text>
</comment>
<dbReference type="InterPro" id="IPR011009">
    <property type="entry name" value="Kinase-like_dom_sf"/>
</dbReference>
<gene>
    <name evidence="4" type="ORF">SCF082_LOCUS39040</name>
</gene>
<sequence length="1240" mass="137794">MAPCHGESLPRGGGTERRRGGGHGSKDDVISRSWRDLKHLMFNGPFGSCPRLRDGGPSTNVLRIEASARQDRCVDYRARFVNPLRHYNESDGSLLDDSETTEELALAVQVGLSAREQAGEVGRMAGARLARWASLLVLVSATVVLDRPDSEYQGQAENCTKLFVDSTPFDELPEGLNQKVHPRKKGLESAQMLTVRAVFYEPRPVGLNPSKDNDLYTSAFRNMHERDLYIMRRILKANAVRLAPWDPAQDHSGFLKLCQKYGLYVIPSFDLSFFLSESARLTTAFGLRAKEVWEGFQKFMVQALQDAEKMEGLILMWSVNFGLNLNETTDEGPRSPAATSLIRDEYFELLRAVREAQWVQECGSSRLSCPQKRFKRPLGIPLLLDSVLRLDNVGWYIGFAETIWGTWPTDELSLAINECSFNQLRPLGAFDVWIAEAQPPTGRLGQKELLGQLSYFNATVGDSDSGYEWKDLSTQTLQNPEGATLCKGCTYPTQKLVLAQYGFAAEAPLYGSATESVDPALQQRLTGEVYAEVLNSSSCAEGGFIIDEWVDDWGRSVKRGCPGSVFQHPHQGPCDEVRPGRTINQEWFGLNGQYTFLSFHCLDPRYHREHPTKGSTIGSLGFRFEQMIDPESAEEMIWKQLPGGYCAVMHESWWLLLLNVGLLLCGACLEIFYLCHCCCFRKSGRPNVSRPLGRLQQAGNGLLDAECGEGRDVISLELGCVAAAPNGFEVATAQAEVFIPLPMQIVGEANVQGVTSVLSRVWRRCRLEAHGYSFQRKDMGCGASIAPEAASSCLSGDGQPQGPPEGSGIPPAQNASEVSPEENWAWSKTVLERFTVQGTDVLGVGNFSVVRRGVEISTGKAVAVKALKACDQAKFRREVFLFEALFLVPRELSSVSPRSRYQTSPTVLMGTEEYGQRGLASKPQEFFVELLAHSDLTASEEMWSVLELGTFTLHDLILAAKDAARDKKLHCLQKEEQLTRALHHITAALAFLHSRFFVHGDLKPQNVMWFETLGRWKLIDMDGLRVPSELVDMRDADFYTAIYAAPELAAAVAEEGPLRLSRSLDIWAGGLCVLEMKLFKPLLQEKFEHFCTASADGEGLMDFFRWLGSVDDPIEETSAVSAVVSDSEVLQVVCRTMLLVNPLERFSPARLLEDPGFLRLAGTEEPVQLEPPKAPVAAKPKTAWQLFQEAHRPEVEEQGLRGAKALQELHRRWKALQAEGGEELQSLLAREAELREKPLL</sequence>
<dbReference type="CDD" id="cd00084">
    <property type="entry name" value="HMG-box_SF"/>
    <property type="match status" value="1"/>
</dbReference>
<dbReference type="PROSITE" id="PS50011">
    <property type="entry name" value="PROTEIN_KINASE_DOM"/>
    <property type="match status" value="1"/>
</dbReference>
<feature type="region of interest" description="Disordered" evidence="2">
    <location>
        <begin position="792"/>
        <end position="818"/>
    </location>
</feature>
<dbReference type="Proteomes" id="UP001642464">
    <property type="component" value="Unassembled WGS sequence"/>
</dbReference>
<dbReference type="Gene3D" id="3.30.200.20">
    <property type="entry name" value="Phosphorylase Kinase, domain 1"/>
    <property type="match status" value="1"/>
</dbReference>
<feature type="domain" description="Protein kinase" evidence="3">
    <location>
        <begin position="836"/>
        <end position="1157"/>
    </location>
</feature>
<dbReference type="PROSITE" id="PS00107">
    <property type="entry name" value="PROTEIN_KINASE_ATP"/>
    <property type="match status" value="1"/>
</dbReference>
<dbReference type="Gene3D" id="1.10.510.10">
    <property type="entry name" value="Transferase(Phosphotransferase) domain 1"/>
    <property type="match status" value="1"/>
</dbReference>
<dbReference type="Gene3D" id="3.20.20.80">
    <property type="entry name" value="Glycosidases"/>
    <property type="match status" value="1"/>
</dbReference>
<dbReference type="Pfam" id="PF00069">
    <property type="entry name" value="Pkinase"/>
    <property type="match status" value="1"/>
</dbReference>
<proteinExistence type="predicted"/>
<dbReference type="InterPro" id="IPR053235">
    <property type="entry name" value="Ser_Thr_kinase"/>
</dbReference>
<feature type="binding site" evidence="1">
    <location>
        <position position="865"/>
    </location>
    <ligand>
        <name>ATP</name>
        <dbReference type="ChEBI" id="CHEBI:30616"/>
    </ligand>
</feature>
<dbReference type="EMBL" id="CAXAMM010038918">
    <property type="protein sequence ID" value="CAK9082094.1"/>
    <property type="molecule type" value="Genomic_DNA"/>
</dbReference>
<evidence type="ECO:0000313" key="5">
    <source>
        <dbReference type="Proteomes" id="UP001642464"/>
    </source>
</evidence>
<reference evidence="4 5" key="1">
    <citation type="submission" date="2024-02" db="EMBL/GenBank/DDBJ databases">
        <authorList>
            <person name="Chen Y."/>
            <person name="Shah S."/>
            <person name="Dougan E. K."/>
            <person name="Thang M."/>
            <person name="Chan C."/>
        </authorList>
    </citation>
    <scope>NUCLEOTIDE SEQUENCE [LARGE SCALE GENOMIC DNA]</scope>
</reference>
<evidence type="ECO:0000256" key="2">
    <source>
        <dbReference type="SAM" id="MobiDB-lite"/>
    </source>
</evidence>
<dbReference type="InterPro" id="IPR017441">
    <property type="entry name" value="Protein_kinase_ATP_BS"/>
</dbReference>
<feature type="compositionally biased region" description="Basic and acidic residues" evidence="2">
    <location>
        <begin position="14"/>
        <end position="29"/>
    </location>
</feature>
<evidence type="ECO:0000313" key="4">
    <source>
        <dbReference type="EMBL" id="CAK9082094.1"/>
    </source>
</evidence>
<feature type="region of interest" description="Disordered" evidence="2">
    <location>
        <begin position="1"/>
        <end position="29"/>
    </location>
</feature>
<organism evidence="4 5">
    <name type="scientific">Durusdinium trenchii</name>
    <dbReference type="NCBI Taxonomy" id="1381693"/>
    <lineage>
        <taxon>Eukaryota</taxon>
        <taxon>Sar</taxon>
        <taxon>Alveolata</taxon>
        <taxon>Dinophyceae</taxon>
        <taxon>Suessiales</taxon>
        <taxon>Symbiodiniaceae</taxon>
        <taxon>Durusdinium</taxon>
    </lineage>
</organism>
<protein>
    <submittedName>
        <fullName evidence="4">Serine/threonine-protein kinase DCLK1 (Doublecortin domain-containing protein 3A) (Doublecortin-like and CAM kinase-like 1) (Doublecortin-like kinase 1)</fullName>
    </submittedName>
</protein>
<dbReference type="SMART" id="SM00220">
    <property type="entry name" value="S_TKc"/>
    <property type="match status" value="1"/>
</dbReference>
<name>A0ABP0Q1L3_9DINO</name>
<evidence type="ECO:0000256" key="1">
    <source>
        <dbReference type="PROSITE-ProRule" id="PRU10141"/>
    </source>
</evidence>
<dbReference type="SUPFAM" id="SSF56112">
    <property type="entry name" value="Protein kinase-like (PK-like)"/>
    <property type="match status" value="1"/>
</dbReference>